<dbReference type="GO" id="GO:0051537">
    <property type="term" value="F:2 iron, 2 sulfur cluster binding"/>
    <property type="evidence" value="ECO:0007669"/>
    <property type="project" value="UniProtKB-KW"/>
</dbReference>
<keyword evidence="10" id="KW-0408">Iron</keyword>
<dbReference type="PANTHER" id="PTHR47354:SF8">
    <property type="entry name" value="1,2-PHENYLACETYL-COA EPOXIDASE, SUBUNIT E"/>
    <property type="match status" value="1"/>
</dbReference>
<evidence type="ECO:0000256" key="3">
    <source>
        <dbReference type="ARBA" id="ARBA00022630"/>
    </source>
</evidence>
<dbReference type="Gene3D" id="3.40.50.80">
    <property type="entry name" value="Nucleotide-binding domain of ferredoxin-NADP reductase (FNR) module"/>
    <property type="match status" value="1"/>
</dbReference>
<comment type="subcellular location">
    <subcellularLocation>
        <location evidence="2">Membrane</location>
        <topology evidence="2">Multi-pass membrane protein</topology>
    </subcellularLocation>
</comment>
<comment type="caution">
    <text evidence="15">The sequence shown here is derived from an EMBL/GenBank/DDBJ whole genome shotgun (WGS) entry which is preliminary data.</text>
</comment>
<feature type="transmembrane region" description="Helical" evidence="13">
    <location>
        <begin position="185"/>
        <end position="207"/>
    </location>
</feature>
<dbReference type="Pfam" id="PF00175">
    <property type="entry name" value="NAD_binding_1"/>
    <property type="match status" value="1"/>
</dbReference>
<dbReference type="EMBL" id="PFBB01000014">
    <property type="protein sequence ID" value="PIR88640.1"/>
    <property type="molecule type" value="Genomic_DNA"/>
</dbReference>
<dbReference type="Pfam" id="PF08022">
    <property type="entry name" value="FAD_binding_8"/>
    <property type="match status" value="1"/>
</dbReference>
<keyword evidence="4 13" id="KW-0812">Transmembrane</keyword>
<dbReference type="InterPro" id="IPR013130">
    <property type="entry name" value="Fe3_Rdtase_TM_dom"/>
</dbReference>
<sequence>MQSTRFLWKLLFWLNWAIIAYFWFQGSGSAFLAGGHHRLLALGRLAGLSAAYFVLLQFVYTGRILWVERFFGLDRLSRAHQRNGQLAILLILLHPILILVAGAQARSSSFLAYALGLFDQNDDLLSALTAALLFLIVGLLSLAMIRRRFKYELWYFIHLLMYLAIFFAYQHQFEFGSTINSNQFFYGYWLLLYLVILISFVIFRFLLPLYRFFQHRFTIARVEPESDSVTSVYIHLQKADRFKVEPGQFMIFRFFQKGFWYQAHPFSLSRPKSDGQIRISVKKLGDFTAKIPQLQPGTKVLIEGPYGLFTQRAAIKNKTLLVAGGIGITPIRSLYQSLLEQGQDVILLYGAQKASDLVLKEEIDTLSGRAFFILSKEQLPGYLHGRIDLEKVKKVAPDYQERDIYICGPVPMINSLSSSLLS</sequence>
<dbReference type="SUPFAM" id="SSF52343">
    <property type="entry name" value="Ferredoxin reductase-like, C-terminal NADP-linked domain"/>
    <property type="match status" value="1"/>
</dbReference>
<keyword evidence="11" id="KW-0411">Iron-sulfur</keyword>
<dbReference type="Pfam" id="PF01794">
    <property type="entry name" value="Ferric_reduct"/>
    <property type="match status" value="1"/>
</dbReference>
<evidence type="ECO:0000256" key="9">
    <source>
        <dbReference type="ARBA" id="ARBA00023002"/>
    </source>
</evidence>
<dbReference type="PRINTS" id="PR00410">
    <property type="entry name" value="PHEHYDRXLASE"/>
</dbReference>
<gene>
    <name evidence="15" type="ORF">COU09_01505</name>
</gene>
<feature type="non-terminal residue" evidence="15">
    <location>
        <position position="422"/>
    </location>
</feature>
<evidence type="ECO:0000256" key="7">
    <source>
        <dbReference type="ARBA" id="ARBA00022827"/>
    </source>
</evidence>
<dbReference type="AlphaFoldDB" id="A0A2H0UQH1"/>
<evidence type="ECO:0000256" key="8">
    <source>
        <dbReference type="ARBA" id="ARBA00022989"/>
    </source>
</evidence>
<evidence type="ECO:0000256" key="12">
    <source>
        <dbReference type="ARBA" id="ARBA00023136"/>
    </source>
</evidence>
<reference evidence="16" key="1">
    <citation type="submission" date="2017-09" db="EMBL/GenBank/DDBJ databases">
        <title>Depth-based differentiation of microbial function through sediment-hosted aquifers and enrichment of novel symbionts in the deep terrestrial subsurface.</title>
        <authorList>
            <person name="Probst A.J."/>
            <person name="Ladd B."/>
            <person name="Jarett J.K."/>
            <person name="Geller-Mcgrath D.E."/>
            <person name="Sieber C.M.K."/>
            <person name="Emerson J.B."/>
            <person name="Anantharaman K."/>
            <person name="Thomas B.C."/>
            <person name="Malmstrom R."/>
            <person name="Stieglmeier M."/>
            <person name="Klingl A."/>
            <person name="Woyke T."/>
            <person name="Ryan C.M."/>
            <person name="Banfield J.F."/>
        </authorList>
    </citation>
    <scope>NUCLEOTIDE SEQUENCE [LARGE SCALE GENOMIC DNA]</scope>
</reference>
<protein>
    <recommendedName>
        <fullName evidence="14">FAD-binding FR-type domain-containing protein</fullName>
    </recommendedName>
</protein>
<evidence type="ECO:0000256" key="5">
    <source>
        <dbReference type="ARBA" id="ARBA00022714"/>
    </source>
</evidence>
<dbReference type="GO" id="GO:0016491">
    <property type="term" value="F:oxidoreductase activity"/>
    <property type="evidence" value="ECO:0007669"/>
    <property type="project" value="UniProtKB-KW"/>
</dbReference>
<dbReference type="InterPro" id="IPR039261">
    <property type="entry name" value="FNR_nucleotide-bd"/>
</dbReference>
<dbReference type="InterPro" id="IPR017938">
    <property type="entry name" value="Riboflavin_synthase-like_b-brl"/>
</dbReference>
<keyword evidence="7" id="KW-0274">FAD</keyword>
<dbReference type="InterPro" id="IPR017927">
    <property type="entry name" value="FAD-bd_FR_type"/>
</dbReference>
<evidence type="ECO:0000256" key="1">
    <source>
        <dbReference type="ARBA" id="ARBA00001974"/>
    </source>
</evidence>
<dbReference type="GO" id="GO:0046872">
    <property type="term" value="F:metal ion binding"/>
    <property type="evidence" value="ECO:0007669"/>
    <property type="project" value="UniProtKB-KW"/>
</dbReference>
<comment type="cofactor">
    <cofactor evidence="1">
        <name>FAD</name>
        <dbReference type="ChEBI" id="CHEBI:57692"/>
    </cofactor>
</comment>
<evidence type="ECO:0000256" key="11">
    <source>
        <dbReference type="ARBA" id="ARBA00023014"/>
    </source>
</evidence>
<feature type="transmembrane region" description="Helical" evidence="13">
    <location>
        <begin position="125"/>
        <end position="146"/>
    </location>
</feature>
<keyword evidence="6" id="KW-0479">Metal-binding</keyword>
<name>A0A2H0UQH1_9BACT</name>
<evidence type="ECO:0000313" key="16">
    <source>
        <dbReference type="Proteomes" id="UP000229615"/>
    </source>
</evidence>
<dbReference type="InterPro" id="IPR001433">
    <property type="entry name" value="OxRdtase_FAD/NAD-bd"/>
</dbReference>
<keyword evidence="5" id="KW-0001">2Fe-2S</keyword>
<dbReference type="InterPro" id="IPR050415">
    <property type="entry name" value="MRET"/>
</dbReference>
<evidence type="ECO:0000256" key="10">
    <source>
        <dbReference type="ARBA" id="ARBA00023004"/>
    </source>
</evidence>
<feature type="transmembrane region" description="Helical" evidence="13">
    <location>
        <begin position="7"/>
        <end position="24"/>
    </location>
</feature>
<dbReference type="PANTHER" id="PTHR47354">
    <property type="entry name" value="NADH OXIDOREDUCTASE HCR"/>
    <property type="match status" value="1"/>
</dbReference>
<proteinExistence type="predicted"/>
<evidence type="ECO:0000256" key="6">
    <source>
        <dbReference type="ARBA" id="ARBA00022723"/>
    </source>
</evidence>
<feature type="transmembrane region" description="Helical" evidence="13">
    <location>
        <begin position="153"/>
        <end position="173"/>
    </location>
</feature>
<dbReference type="Proteomes" id="UP000229615">
    <property type="component" value="Unassembled WGS sequence"/>
</dbReference>
<dbReference type="GO" id="GO:0016020">
    <property type="term" value="C:membrane"/>
    <property type="evidence" value="ECO:0007669"/>
    <property type="project" value="UniProtKB-SubCell"/>
</dbReference>
<keyword evidence="9" id="KW-0560">Oxidoreductase</keyword>
<evidence type="ECO:0000256" key="2">
    <source>
        <dbReference type="ARBA" id="ARBA00004141"/>
    </source>
</evidence>
<dbReference type="PROSITE" id="PS51384">
    <property type="entry name" value="FAD_FR"/>
    <property type="match status" value="1"/>
</dbReference>
<dbReference type="Gene3D" id="2.40.30.10">
    <property type="entry name" value="Translation factors"/>
    <property type="match status" value="1"/>
</dbReference>
<dbReference type="GO" id="GO:0050660">
    <property type="term" value="F:flavin adenine dinucleotide binding"/>
    <property type="evidence" value="ECO:0007669"/>
    <property type="project" value="TreeGrafter"/>
</dbReference>
<dbReference type="SUPFAM" id="SSF63380">
    <property type="entry name" value="Riboflavin synthase domain-like"/>
    <property type="match status" value="1"/>
</dbReference>
<accession>A0A2H0UQH1</accession>
<keyword evidence="3" id="KW-0285">Flavoprotein</keyword>
<organism evidence="15 16">
    <name type="scientific">Candidatus Harrisonbacteria bacterium CG10_big_fil_rev_8_21_14_0_10_44_23</name>
    <dbReference type="NCBI Taxonomy" id="1974585"/>
    <lineage>
        <taxon>Bacteria</taxon>
        <taxon>Candidatus Harrisoniibacteriota</taxon>
    </lineage>
</organism>
<evidence type="ECO:0000256" key="4">
    <source>
        <dbReference type="ARBA" id="ARBA00022692"/>
    </source>
</evidence>
<keyword evidence="8 13" id="KW-1133">Transmembrane helix</keyword>
<evidence type="ECO:0000313" key="15">
    <source>
        <dbReference type="EMBL" id="PIR88640.1"/>
    </source>
</evidence>
<feature type="domain" description="FAD-binding FR-type" evidence="14">
    <location>
        <begin position="212"/>
        <end position="312"/>
    </location>
</feature>
<dbReference type="InterPro" id="IPR013112">
    <property type="entry name" value="FAD-bd_8"/>
</dbReference>
<evidence type="ECO:0000256" key="13">
    <source>
        <dbReference type="SAM" id="Phobius"/>
    </source>
</evidence>
<keyword evidence="12 13" id="KW-0472">Membrane</keyword>
<feature type="transmembrane region" description="Helical" evidence="13">
    <location>
        <begin position="86"/>
        <end position="105"/>
    </location>
</feature>
<feature type="transmembrane region" description="Helical" evidence="13">
    <location>
        <begin position="44"/>
        <end position="66"/>
    </location>
</feature>
<evidence type="ECO:0000259" key="14">
    <source>
        <dbReference type="PROSITE" id="PS51384"/>
    </source>
</evidence>